<dbReference type="Pfam" id="PF14594">
    <property type="entry name" value="Sipho_Gp37"/>
    <property type="match status" value="1"/>
</dbReference>
<dbReference type="OrthoDB" id="3622772at2"/>
<reference evidence="2 3" key="1">
    <citation type="submission" date="2016-10" db="EMBL/GenBank/DDBJ databases">
        <authorList>
            <person name="de Groot N.N."/>
        </authorList>
    </citation>
    <scope>NUCLEOTIDE SEQUENCE [LARGE SCALE GENOMIC DNA]</scope>
    <source>
        <strain evidence="2 3">DSM 44149</strain>
    </source>
</reference>
<protein>
    <submittedName>
        <fullName evidence="2">Virus ReqiPepy6 Gp37-like protein</fullName>
    </submittedName>
</protein>
<sequence length="377" mass="41342">MSTFVIYVRNRALQRVGQLDDYQKASLVSRFNAVGTWSITLNRRNPLAAALTTPGFGIEVVRTSDMQTVLSGPLTDRHHERSVNTNTVTVSGVDDNVWLARRVAHPQPGTAVPPYNLVEHEVRTNTCSAVLDQYVDVNLGPGALAVRRVPGLTVPATAVVGSTVTGRARWQVLLELLQELAIAGGGVGFRVRQAGPFLEFRVYQPVDRTASIIFSEALGNLSAYDYKSSAPEGNYLFIGGSGEGTARVIREGQDSASVATWDRIERFVDRRDTAVAAELDQEITKQLAESGESTSLKSTPVDTTGMTYGRHYDLGDKVTAVLDDPVVELIREVQIELTPEGPQRIQPVIGTPGAHDVFRLFRAFRRIDTRLTNVERR</sequence>
<dbReference type="eggNOG" id="ENOG50333Y0">
    <property type="taxonomic scope" value="Bacteria"/>
</dbReference>
<gene>
    <name evidence="2" type="ORF">SAMN04489726_8010</name>
</gene>
<dbReference type="RefSeq" id="WP_030431956.1">
    <property type="nucleotide sequence ID" value="NZ_JOEF01000022.1"/>
</dbReference>
<dbReference type="Proteomes" id="UP000183376">
    <property type="component" value="Chromosome I"/>
</dbReference>
<dbReference type="STRING" id="211114.SAMN04489726_8010"/>
<evidence type="ECO:0000259" key="1">
    <source>
        <dbReference type="Pfam" id="PF14594"/>
    </source>
</evidence>
<organism evidence="2 3">
    <name type="scientific">Allokutzneria albata</name>
    <name type="common">Kibdelosporangium albatum</name>
    <dbReference type="NCBI Taxonomy" id="211114"/>
    <lineage>
        <taxon>Bacteria</taxon>
        <taxon>Bacillati</taxon>
        <taxon>Actinomycetota</taxon>
        <taxon>Actinomycetes</taxon>
        <taxon>Pseudonocardiales</taxon>
        <taxon>Pseudonocardiaceae</taxon>
        <taxon>Allokutzneria</taxon>
    </lineage>
</organism>
<dbReference type="EMBL" id="LT629701">
    <property type="protein sequence ID" value="SDN74001.1"/>
    <property type="molecule type" value="Genomic_DNA"/>
</dbReference>
<evidence type="ECO:0000313" key="2">
    <source>
        <dbReference type="EMBL" id="SDN74001.1"/>
    </source>
</evidence>
<dbReference type="AlphaFoldDB" id="A0A1H0DVJ3"/>
<feature type="domain" description="Gp28/Gp37-like" evidence="1">
    <location>
        <begin position="6"/>
        <end position="351"/>
    </location>
</feature>
<proteinExistence type="predicted"/>
<name>A0A1H0DVJ3_ALLAB</name>
<accession>A0A1H0DVJ3</accession>
<dbReference type="InterPro" id="IPR029432">
    <property type="entry name" value="Gp28/Gp37-like_dom"/>
</dbReference>
<evidence type="ECO:0000313" key="3">
    <source>
        <dbReference type="Proteomes" id="UP000183376"/>
    </source>
</evidence>
<keyword evidence="3" id="KW-1185">Reference proteome</keyword>